<gene>
    <name evidence="3" type="ORF">NSK_006492</name>
</gene>
<keyword evidence="2" id="KW-0812">Transmembrane</keyword>
<evidence type="ECO:0000313" key="3">
    <source>
        <dbReference type="EMBL" id="TFJ82163.1"/>
    </source>
</evidence>
<protein>
    <submittedName>
        <fullName evidence="3">Uncharacterized protein</fullName>
    </submittedName>
</protein>
<evidence type="ECO:0000256" key="2">
    <source>
        <dbReference type="SAM" id="Phobius"/>
    </source>
</evidence>
<organism evidence="3 4">
    <name type="scientific">Nannochloropsis salina CCMP1776</name>
    <dbReference type="NCBI Taxonomy" id="1027361"/>
    <lineage>
        <taxon>Eukaryota</taxon>
        <taxon>Sar</taxon>
        <taxon>Stramenopiles</taxon>
        <taxon>Ochrophyta</taxon>
        <taxon>Eustigmatophyceae</taxon>
        <taxon>Eustigmatales</taxon>
        <taxon>Monodopsidaceae</taxon>
        <taxon>Microchloropsis</taxon>
        <taxon>Microchloropsis salina</taxon>
    </lineage>
</organism>
<feature type="transmembrane region" description="Helical" evidence="2">
    <location>
        <begin position="201"/>
        <end position="225"/>
    </location>
</feature>
<sequence length="442" mass="50316">MLAKIQARSARLVRLSRRRREHRLGMDRAVGPVFFPSAFHLPPIRGLGEREEASGTEWDEIHRENRTARGGRRHWRIPGHFHLGEAGEDIDAADGIFTSFHADREALRFLNHLRFSLPFVLAVLIFLPNVPAQGRSAALARNGYALLLASSVGSHWTLWALVSALFSRTPGGAHLGYFHELLKFRHLPQDLMLRIRLALSFHPVMGFCCVWMMLASVAELVTIWCRLTVTRLRLRQELQNVEEEEAEVQPRAPHGPGREEGEGEGRHENQGNARASTGWWVATELLILLGALLWYEVISLASYRFLQLALEHAGPRSLQALVDPRTHDIYSLTWYLGVFSRIVLGPFLPLPNLEEQCKRLRAVQGKPAWRTILFDPRITLLHAHSGLEVRLLNLLLTWAKEKVLGREAWWREETESENGEEVPTPRAPRSSVPRTRGNEERA</sequence>
<reference evidence="3 4" key="1">
    <citation type="submission" date="2019-01" db="EMBL/GenBank/DDBJ databases">
        <title>Nuclear Genome Assembly of the Microalgal Biofuel strain Nannochloropsis salina CCMP1776.</title>
        <authorList>
            <person name="Hovde B."/>
        </authorList>
    </citation>
    <scope>NUCLEOTIDE SEQUENCE [LARGE SCALE GENOMIC DNA]</scope>
    <source>
        <strain evidence="3 4">CCMP1776</strain>
    </source>
</reference>
<dbReference type="EMBL" id="SDOX01000119">
    <property type="protein sequence ID" value="TFJ82163.1"/>
    <property type="molecule type" value="Genomic_DNA"/>
</dbReference>
<comment type="caution">
    <text evidence="3">The sequence shown here is derived from an EMBL/GenBank/DDBJ whole genome shotgun (WGS) entry which is preliminary data.</text>
</comment>
<feature type="region of interest" description="Disordered" evidence="1">
    <location>
        <begin position="243"/>
        <end position="271"/>
    </location>
</feature>
<proteinExistence type="predicted"/>
<feature type="transmembrane region" description="Helical" evidence="2">
    <location>
        <begin position="115"/>
        <end position="132"/>
    </location>
</feature>
<name>A0A4D9CX88_9STRA</name>
<accession>A0A4D9CX88</accession>
<dbReference type="Proteomes" id="UP000355283">
    <property type="component" value="Unassembled WGS sequence"/>
</dbReference>
<feature type="compositionally biased region" description="Basic and acidic residues" evidence="1">
    <location>
        <begin position="256"/>
        <end position="269"/>
    </location>
</feature>
<feature type="transmembrane region" description="Helical" evidence="2">
    <location>
        <begin position="277"/>
        <end position="295"/>
    </location>
</feature>
<feature type="region of interest" description="Disordered" evidence="1">
    <location>
        <begin position="412"/>
        <end position="442"/>
    </location>
</feature>
<keyword evidence="2" id="KW-0472">Membrane</keyword>
<evidence type="ECO:0000313" key="4">
    <source>
        <dbReference type="Proteomes" id="UP000355283"/>
    </source>
</evidence>
<evidence type="ECO:0000256" key="1">
    <source>
        <dbReference type="SAM" id="MobiDB-lite"/>
    </source>
</evidence>
<dbReference type="AlphaFoldDB" id="A0A4D9CX88"/>
<keyword evidence="2" id="KW-1133">Transmembrane helix</keyword>
<keyword evidence="4" id="KW-1185">Reference proteome</keyword>
<feature type="transmembrane region" description="Helical" evidence="2">
    <location>
        <begin position="144"/>
        <end position="166"/>
    </location>
</feature>